<gene>
    <name evidence="7" type="ORF">HH303_02385</name>
</gene>
<comment type="caution">
    <text evidence="7">The sequence shown here is derived from an EMBL/GenBank/DDBJ whole genome shotgun (WGS) entry which is preliminary data.</text>
</comment>
<dbReference type="Proteomes" id="UP000539372">
    <property type="component" value="Unassembled WGS sequence"/>
</dbReference>
<feature type="domain" description="Pyrroline-5-carboxylate reductase dimerisation" evidence="6">
    <location>
        <begin position="155"/>
        <end position="251"/>
    </location>
</feature>
<evidence type="ECO:0000259" key="6">
    <source>
        <dbReference type="Pfam" id="PF14748"/>
    </source>
</evidence>
<dbReference type="Gene3D" id="3.40.50.720">
    <property type="entry name" value="NAD(P)-binding Rossmann-like Domain"/>
    <property type="match status" value="1"/>
</dbReference>
<dbReference type="InterPro" id="IPR028939">
    <property type="entry name" value="P5C_Rdtase_cat_N"/>
</dbReference>
<dbReference type="InterPro" id="IPR008927">
    <property type="entry name" value="6-PGluconate_DH-like_C_sf"/>
</dbReference>
<proteinExistence type="inferred from homology"/>
<dbReference type="RefSeq" id="WP_169623596.1">
    <property type="nucleotide sequence ID" value="NZ_JABBNT010000001.1"/>
</dbReference>
<dbReference type="InterPro" id="IPR029036">
    <property type="entry name" value="P5CR_dimer"/>
</dbReference>
<evidence type="ECO:0000256" key="2">
    <source>
        <dbReference type="ARBA" id="ARBA00022857"/>
    </source>
</evidence>
<dbReference type="AlphaFoldDB" id="A0A7Y0DX94"/>
<dbReference type="GO" id="GO:0004735">
    <property type="term" value="F:pyrroline-5-carboxylate reductase activity"/>
    <property type="evidence" value="ECO:0007669"/>
    <property type="project" value="InterPro"/>
</dbReference>
<keyword evidence="3" id="KW-0560">Oxidoreductase</keyword>
<name>A0A7Y0DX94_9PROT</name>
<evidence type="ECO:0000256" key="3">
    <source>
        <dbReference type="ARBA" id="ARBA00023002"/>
    </source>
</evidence>
<sequence length="256" mass="26528">MTTVGIIGVGYLGECLVEGMAPSKTPIVLSPRNAERAARLAKQYGCAVAQDNAEVVAAADVVFLATRPADIVSTAKGLPWRGGQRAVSIAAGIELDDIQAAVGPALAVRSMPIASSRIGASPTAFYPPDAMTEEVLSTFGTAHPVQTAEQFETASIFGAYYGWIYAFLDEVSGWAAKNGLDPVTGRELAARMTQSAAAAVIANSDRAPIDLLNDLMTQGGITAAGKRVLDATGAIPHWSEALDAAAVRSRQIGKGE</sequence>
<dbReference type="SUPFAM" id="SSF51735">
    <property type="entry name" value="NAD(P)-binding Rossmann-fold domains"/>
    <property type="match status" value="1"/>
</dbReference>
<keyword evidence="2 4" id="KW-0521">NADP</keyword>
<dbReference type="SUPFAM" id="SSF48179">
    <property type="entry name" value="6-phosphogluconate dehydrogenase C-terminal domain-like"/>
    <property type="match status" value="1"/>
</dbReference>
<feature type="binding site" evidence="4">
    <location>
        <begin position="65"/>
        <end position="68"/>
    </location>
    <ligand>
        <name>NADP(+)</name>
        <dbReference type="ChEBI" id="CHEBI:58349"/>
    </ligand>
</feature>
<evidence type="ECO:0000313" key="8">
    <source>
        <dbReference type="Proteomes" id="UP000539372"/>
    </source>
</evidence>
<dbReference type="Pfam" id="PF14748">
    <property type="entry name" value="P5CR_dimer"/>
    <property type="match status" value="1"/>
</dbReference>
<evidence type="ECO:0000256" key="1">
    <source>
        <dbReference type="ARBA" id="ARBA00005525"/>
    </source>
</evidence>
<dbReference type="PANTHER" id="PTHR11645:SF0">
    <property type="entry name" value="PYRROLINE-5-CARBOXYLATE REDUCTASE 3"/>
    <property type="match status" value="1"/>
</dbReference>
<evidence type="ECO:0000256" key="4">
    <source>
        <dbReference type="PIRSR" id="PIRSR000193-1"/>
    </source>
</evidence>
<dbReference type="Gene3D" id="1.10.3730.10">
    <property type="entry name" value="ProC C-terminal domain-like"/>
    <property type="match status" value="1"/>
</dbReference>
<protein>
    <submittedName>
        <fullName evidence="7">NAD(P)-binding domain-containing protein</fullName>
    </submittedName>
</protein>
<dbReference type="PANTHER" id="PTHR11645">
    <property type="entry name" value="PYRROLINE-5-CARBOXYLATE REDUCTASE"/>
    <property type="match status" value="1"/>
</dbReference>
<reference evidence="7 8" key="1">
    <citation type="submission" date="2020-04" db="EMBL/GenBank/DDBJ databases">
        <title>Rhodospirillaceae bacterium KN72 isolated from deep sea.</title>
        <authorList>
            <person name="Zhang D.-C."/>
        </authorList>
    </citation>
    <scope>NUCLEOTIDE SEQUENCE [LARGE SCALE GENOMIC DNA]</scope>
    <source>
        <strain evidence="7 8">KN72</strain>
    </source>
</reference>
<dbReference type="PIRSF" id="PIRSF000193">
    <property type="entry name" value="Pyrrol-5-carb_rd"/>
    <property type="match status" value="1"/>
</dbReference>
<dbReference type="EMBL" id="JABBNT010000001">
    <property type="protein sequence ID" value="NMM43309.1"/>
    <property type="molecule type" value="Genomic_DNA"/>
</dbReference>
<keyword evidence="8" id="KW-1185">Reference proteome</keyword>
<comment type="similarity">
    <text evidence="1">Belongs to the pyrroline-5-carboxylate reductase family.</text>
</comment>
<feature type="binding site" evidence="4">
    <location>
        <position position="52"/>
    </location>
    <ligand>
        <name>NADPH</name>
        <dbReference type="ChEBI" id="CHEBI:57783"/>
    </ligand>
</feature>
<dbReference type="InterPro" id="IPR000304">
    <property type="entry name" value="Pyrroline-COOH_reductase"/>
</dbReference>
<accession>A0A7Y0DX94</accession>
<feature type="binding site" evidence="4">
    <location>
        <begin position="7"/>
        <end position="12"/>
    </location>
    <ligand>
        <name>NADP(+)</name>
        <dbReference type="ChEBI" id="CHEBI:58349"/>
    </ligand>
</feature>
<organism evidence="7 8">
    <name type="scientific">Pacificispira spongiicola</name>
    <dbReference type="NCBI Taxonomy" id="2729598"/>
    <lineage>
        <taxon>Bacteria</taxon>
        <taxon>Pseudomonadati</taxon>
        <taxon>Pseudomonadota</taxon>
        <taxon>Alphaproteobacteria</taxon>
        <taxon>Rhodospirillales</taxon>
        <taxon>Rhodospirillaceae</taxon>
        <taxon>Pacificispira</taxon>
    </lineage>
</organism>
<dbReference type="Pfam" id="PF03807">
    <property type="entry name" value="F420_oxidored"/>
    <property type="match status" value="1"/>
</dbReference>
<evidence type="ECO:0000313" key="7">
    <source>
        <dbReference type="EMBL" id="NMM43309.1"/>
    </source>
</evidence>
<dbReference type="InterPro" id="IPR036291">
    <property type="entry name" value="NAD(P)-bd_dom_sf"/>
</dbReference>
<feature type="domain" description="Pyrroline-5-carboxylate reductase catalytic N-terminal" evidence="5">
    <location>
        <begin position="3"/>
        <end position="92"/>
    </location>
</feature>
<evidence type="ECO:0000259" key="5">
    <source>
        <dbReference type="Pfam" id="PF03807"/>
    </source>
</evidence>
<dbReference type="GO" id="GO:0055129">
    <property type="term" value="P:L-proline biosynthetic process"/>
    <property type="evidence" value="ECO:0007669"/>
    <property type="project" value="TreeGrafter"/>
</dbReference>